<evidence type="ECO:0000313" key="1">
    <source>
        <dbReference type="EMBL" id="KAK3043945.1"/>
    </source>
</evidence>
<organism evidence="1 2">
    <name type="scientific">Coniosporium uncinatum</name>
    <dbReference type="NCBI Taxonomy" id="93489"/>
    <lineage>
        <taxon>Eukaryota</taxon>
        <taxon>Fungi</taxon>
        <taxon>Dikarya</taxon>
        <taxon>Ascomycota</taxon>
        <taxon>Pezizomycotina</taxon>
        <taxon>Dothideomycetes</taxon>
        <taxon>Dothideomycetes incertae sedis</taxon>
        <taxon>Coniosporium</taxon>
    </lineage>
</organism>
<sequence length="154" mass="16520">MTDSMSPPKLPLTLIVAATSPALGIGRNGSLPWRLKSEMQYFARVTTRLPPHHATAPQANDAQGAHNAVIMGRRTWESIPAKFRPLKGRVNVVLSRSGSVEGAEIVADGLETAFEKLQELGKARGIGRAFVIGGATVYEKALGMENTKAILMTK</sequence>
<proteinExistence type="predicted"/>
<feature type="non-terminal residue" evidence="1">
    <location>
        <position position="154"/>
    </location>
</feature>
<accession>A0ACC3CRX7</accession>
<protein>
    <submittedName>
        <fullName evidence="1">Uncharacterized protein</fullName>
    </submittedName>
</protein>
<keyword evidence="2" id="KW-1185">Reference proteome</keyword>
<reference evidence="1" key="1">
    <citation type="submission" date="2024-09" db="EMBL/GenBank/DDBJ databases">
        <title>Black Yeasts Isolated from many extreme environments.</title>
        <authorList>
            <person name="Coleine C."/>
            <person name="Stajich J.E."/>
            <person name="Selbmann L."/>
        </authorList>
    </citation>
    <scope>NUCLEOTIDE SEQUENCE</scope>
    <source>
        <strain evidence="1">CCFEE 5737</strain>
    </source>
</reference>
<name>A0ACC3CRX7_9PEZI</name>
<dbReference type="EMBL" id="JAWDJW010012650">
    <property type="protein sequence ID" value="KAK3043945.1"/>
    <property type="molecule type" value="Genomic_DNA"/>
</dbReference>
<evidence type="ECO:0000313" key="2">
    <source>
        <dbReference type="Proteomes" id="UP001186974"/>
    </source>
</evidence>
<comment type="caution">
    <text evidence="1">The sequence shown here is derived from an EMBL/GenBank/DDBJ whole genome shotgun (WGS) entry which is preliminary data.</text>
</comment>
<dbReference type="Proteomes" id="UP001186974">
    <property type="component" value="Unassembled WGS sequence"/>
</dbReference>
<gene>
    <name evidence="1" type="ORF">LTS18_002591</name>
</gene>